<feature type="non-terminal residue" evidence="1">
    <location>
        <position position="1"/>
    </location>
</feature>
<dbReference type="OrthoDB" id="2830306at2759"/>
<name>A0A167V8L4_9AGAM</name>
<gene>
    <name evidence="1" type="ORF">FIBSPDRAFT_673627</name>
</gene>
<feature type="non-terminal residue" evidence="1">
    <location>
        <position position="116"/>
    </location>
</feature>
<protein>
    <submittedName>
        <fullName evidence="1">Uncharacterized protein</fullName>
    </submittedName>
</protein>
<organism evidence="1 2">
    <name type="scientific">Athelia psychrophila</name>
    <dbReference type="NCBI Taxonomy" id="1759441"/>
    <lineage>
        <taxon>Eukaryota</taxon>
        <taxon>Fungi</taxon>
        <taxon>Dikarya</taxon>
        <taxon>Basidiomycota</taxon>
        <taxon>Agaricomycotina</taxon>
        <taxon>Agaricomycetes</taxon>
        <taxon>Agaricomycetidae</taxon>
        <taxon>Atheliales</taxon>
        <taxon>Atheliaceae</taxon>
        <taxon>Athelia</taxon>
    </lineage>
</organism>
<sequence length="116" mass="13587">KDIPEFEAILNDIMDAILTTIESHVPRTRPSVYMKRWWSKELTQMCKHARALGKKSFLAHLSDPTHAVHEEHRQACNDYADLIDSSKKNCWEDFVTDTEEKSMYIINKFVMMDPTD</sequence>
<accession>A0A167V8L4</accession>
<evidence type="ECO:0000313" key="2">
    <source>
        <dbReference type="Proteomes" id="UP000076532"/>
    </source>
</evidence>
<keyword evidence="2" id="KW-1185">Reference proteome</keyword>
<dbReference type="STRING" id="436010.A0A167V8L4"/>
<reference evidence="1 2" key="1">
    <citation type="journal article" date="2016" name="Mol. Biol. Evol.">
        <title>Comparative Genomics of Early-Diverging Mushroom-Forming Fungi Provides Insights into the Origins of Lignocellulose Decay Capabilities.</title>
        <authorList>
            <person name="Nagy L.G."/>
            <person name="Riley R."/>
            <person name="Tritt A."/>
            <person name="Adam C."/>
            <person name="Daum C."/>
            <person name="Floudas D."/>
            <person name="Sun H."/>
            <person name="Yadav J.S."/>
            <person name="Pangilinan J."/>
            <person name="Larsson K.H."/>
            <person name="Matsuura K."/>
            <person name="Barry K."/>
            <person name="Labutti K."/>
            <person name="Kuo R."/>
            <person name="Ohm R.A."/>
            <person name="Bhattacharya S.S."/>
            <person name="Shirouzu T."/>
            <person name="Yoshinaga Y."/>
            <person name="Martin F.M."/>
            <person name="Grigoriev I.V."/>
            <person name="Hibbett D.S."/>
        </authorList>
    </citation>
    <scope>NUCLEOTIDE SEQUENCE [LARGE SCALE GENOMIC DNA]</scope>
    <source>
        <strain evidence="1 2">CBS 109695</strain>
    </source>
</reference>
<dbReference type="AlphaFoldDB" id="A0A167V8L4"/>
<evidence type="ECO:0000313" key="1">
    <source>
        <dbReference type="EMBL" id="KZP04752.1"/>
    </source>
</evidence>
<proteinExistence type="predicted"/>
<dbReference type="Proteomes" id="UP000076532">
    <property type="component" value="Unassembled WGS sequence"/>
</dbReference>
<dbReference type="EMBL" id="KV417891">
    <property type="protein sequence ID" value="KZP04752.1"/>
    <property type="molecule type" value="Genomic_DNA"/>
</dbReference>